<dbReference type="Gene3D" id="3.30.450.40">
    <property type="match status" value="1"/>
</dbReference>
<name>A0A8B2NWD4_9HYPH</name>
<dbReference type="InterPro" id="IPR003018">
    <property type="entry name" value="GAF"/>
</dbReference>
<dbReference type="Pfam" id="PF01590">
    <property type="entry name" value="GAF"/>
    <property type="match status" value="1"/>
</dbReference>
<evidence type="ECO:0000313" key="3">
    <source>
        <dbReference type="Proteomes" id="UP000249590"/>
    </source>
</evidence>
<protein>
    <submittedName>
        <fullName evidence="2">GAF domain-containing protein</fullName>
    </submittedName>
</protein>
<dbReference type="OrthoDB" id="7066078at2"/>
<dbReference type="InterPro" id="IPR029016">
    <property type="entry name" value="GAF-like_dom_sf"/>
</dbReference>
<dbReference type="EMBL" id="QHHQ01000001">
    <property type="protein sequence ID" value="RAI04447.1"/>
    <property type="molecule type" value="Genomic_DNA"/>
</dbReference>
<sequence>MAAAGPGVKLFTALTIDQTAGLLRRSFSNMPDAYPAKGTKKIADTTITGHLLADAGPVLSDGREAVEANFYDHELIFSLGCESCLNVPITVAGEVIGSINLLHAAGHYTPERIEAAKALRLPAVAAFLIERQWGDALTV</sequence>
<dbReference type="AlphaFoldDB" id="A0A8B2NWD4"/>
<comment type="caution">
    <text evidence="2">The sequence shown here is derived from an EMBL/GenBank/DDBJ whole genome shotgun (WGS) entry which is preliminary data.</text>
</comment>
<gene>
    <name evidence="2" type="ORF">DLJ53_01410</name>
</gene>
<accession>A0A8B2NWD4</accession>
<evidence type="ECO:0000259" key="1">
    <source>
        <dbReference type="Pfam" id="PF01590"/>
    </source>
</evidence>
<proteinExistence type="predicted"/>
<dbReference type="SUPFAM" id="SSF55781">
    <property type="entry name" value="GAF domain-like"/>
    <property type="match status" value="1"/>
</dbReference>
<feature type="domain" description="GAF" evidence="1">
    <location>
        <begin position="46"/>
        <end position="119"/>
    </location>
</feature>
<dbReference type="Proteomes" id="UP000249590">
    <property type="component" value="Unassembled WGS sequence"/>
</dbReference>
<evidence type="ECO:0000313" key="2">
    <source>
        <dbReference type="EMBL" id="RAI04447.1"/>
    </source>
</evidence>
<keyword evidence="3" id="KW-1185">Reference proteome</keyword>
<reference evidence="2 3" key="1">
    <citation type="submission" date="2018-05" db="EMBL/GenBank/DDBJ databases">
        <title>Acuticoccus sediminis sp. nov., isolated from deep-sea sediment of Indian Ocean.</title>
        <authorList>
            <person name="Liu X."/>
            <person name="Lai Q."/>
            <person name="Du Y."/>
            <person name="Sun F."/>
            <person name="Zhang X."/>
            <person name="Wang S."/>
            <person name="Shao Z."/>
        </authorList>
    </citation>
    <scope>NUCLEOTIDE SEQUENCE [LARGE SCALE GENOMIC DNA]</scope>
    <source>
        <strain evidence="2 3">PTG4-2</strain>
    </source>
</reference>
<organism evidence="2 3">
    <name type="scientific">Acuticoccus sediminis</name>
    <dbReference type="NCBI Taxonomy" id="2184697"/>
    <lineage>
        <taxon>Bacteria</taxon>
        <taxon>Pseudomonadati</taxon>
        <taxon>Pseudomonadota</taxon>
        <taxon>Alphaproteobacteria</taxon>
        <taxon>Hyphomicrobiales</taxon>
        <taxon>Amorphaceae</taxon>
        <taxon>Acuticoccus</taxon>
    </lineage>
</organism>